<evidence type="ECO:0000313" key="2">
    <source>
        <dbReference type="EMBL" id="KAJ6026809.1"/>
    </source>
</evidence>
<feature type="compositionally biased region" description="Basic and acidic residues" evidence="1">
    <location>
        <begin position="425"/>
        <end position="441"/>
    </location>
</feature>
<evidence type="ECO:0000256" key="1">
    <source>
        <dbReference type="SAM" id="MobiDB-lite"/>
    </source>
</evidence>
<dbReference type="Proteomes" id="UP001219568">
    <property type="component" value="Unassembled WGS sequence"/>
</dbReference>
<feature type="compositionally biased region" description="Basic and acidic residues" evidence="1">
    <location>
        <begin position="631"/>
        <end position="641"/>
    </location>
</feature>
<organism evidence="2 3">
    <name type="scientific">Penicillium canescens</name>
    <dbReference type="NCBI Taxonomy" id="5083"/>
    <lineage>
        <taxon>Eukaryota</taxon>
        <taxon>Fungi</taxon>
        <taxon>Dikarya</taxon>
        <taxon>Ascomycota</taxon>
        <taxon>Pezizomycotina</taxon>
        <taxon>Eurotiomycetes</taxon>
        <taxon>Eurotiomycetidae</taxon>
        <taxon>Eurotiales</taxon>
        <taxon>Aspergillaceae</taxon>
        <taxon>Penicillium</taxon>
    </lineage>
</organism>
<feature type="compositionally biased region" description="Basic residues" evidence="1">
    <location>
        <begin position="254"/>
        <end position="273"/>
    </location>
</feature>
<feature type="compositionally biased region" description="Polar residues" evidence="1">
    <location>
        <begin position="376"/>
        <end position="386"/>
    </location>
</feature>
<proteinExistence type="predicted"/>
<feature type="compositionally biased region" description="Polar residues" evidence="1">
    <location>
        <begin position="529"/>
        <end position="540"/>
    </location>
</feature>
<protein>
    <recommendedName>
        <fullName evidence="4">LYR family protein</fullName>
    </recommendedName>
</protein>
<feature type="compositionally biased region" description="Basic and acidic residues" evidence="1">
    <location>
        <begin position="660"/>
        <end position="674"/>
    </location>
</feature>
<feature type="region of interest" description="Disordered" evidence="1">
    <location>
        <begin position="99"/>
        <end position="125"/>
    </location>
</feature>
<reference evidence="2" key="2">
    <citation type="submission" date="2023-01" db="EMBL/GenBank/DDBJ databases">
        <authorList>
            <person name="Petersen C."/>
        </authorList>
    </citation>
    <scope>NUCLEOTIDE SEQUENCE</scope>
    <source>
        <strain evidence="2">IBT 15450</strain>
    </source>
</reference>
<feature type="compositionally biased region" description="Low complexity" evidence="1">
    <location>
        <begin position="444"/>
        <end position="465"/>
    </location>
</feature>
<feature type="region of interest" description="Disordered" evidence="1">
    <location>
        <begin position="285"/>
        <end position="690"/>
    </location>
</feature>
<gene>
    <name evidence="2" type="ORF">N7460_011626</name>
</gene>
<reference evidence="2" key="1">
    <citation type="journal article" date="2023" name="IMA Fungus">
        <title>Comparative genomic study of the Penicillium genus elucidates a diverse pangenome and 15 lateral gene transfer events.</title>
        <authorList>
            <person name="Petersen C."/>
            <person name="Sorensen T."/>
            <person name="Nielsen M.R."/>
            <person name="Sondergaard T.E."/>
            <person name="Sorensen J.L."/>
            <person name="Fitzpatrick D.A."/>
            <person name="Frisvad J.C."/>
            <person name="Nielsen K.L."/>
        </authorList>
    </citation>
    <scope>NUCLEOTIDE SEQUENCE</scope>
    <source>
        <strain evidence="2">IBT 15450</strain>
    </source>
</reference>
<feature type="region of interest" description="Disordered" evidence="1">
    <location>
        <begin position="248"/>
        <end position="273"/>
    </location>
</feature>
<feature type="compositionally biased region" description="Polar residues" evidence="1">
    <location>
        <begin position="346"/>
        <end position="359"/>
    </location>
</feature>
<name>A0AAD6I217_PENCN</name>
<feature type="compositionally biased region" description="Basic and acidic residues" evidence="1">
    <location>
        <begin position="484"/>
        <end position="495"/>
    </location>
</feature>
<dbReference type="EMBL" id="JAQJZL010000015">
    <property type="protein sequence ID" value="KAJ6026809.1"/>
    <property type="molecule type" value="Genomic_DNA"/>
</dbReference>
<feature type="compositionally biased region" description="Acidic residues" evidence="1">
    <location>
        <begin position="315"/>
        <end position="336"/>
    </location>
</feature>
<feature type="compositionally biased region" description="Basic and acidic residues" evidence="1">
    <location>
        <begin position="466"/>
        <end position="475"/>
    </location>
</feature>
<sequence>MPSTFRASRSGRHLDGPNRTRNGQIDHDVFEGLPVRRWSKQPHTFSQAPKLEDSDFGVQGPGGGPTLPELPMPRDSQLLPPISRALLRAARAGCVHIRQSSRAADEEEKSVADAEDPNSVNAHAADRSFTTRKWLTLPKHLEPAEVEFLAKRRPGLPSLYGAAAGDAGAPMRRTKFKKTDPETGNISIYEAWVPEGHRIEGEITGDVQAIAAQSEVPVKPEAPAPGTVVEGVGIVNAEGVVVAEAGSAAVMTPPKRRPPPPKRKGKGIGKGRKKKVMFAPGEGADAATVHGMGDGAGDGQGGSQDGSRMSMDPNGQDDDDEDGDESDEGDEGDESMVDAKTPETPQPTSGTESADQPSIETPAEQSVDVDMADTGPDNQQAAQEPSLSVGAETPSQLQTTEASQPEKAPEIDNSVMDSSVPPKTEITDSDEKPAAPEHDDANLSSTEPAAASNAAAEPSVAVPETEASRPTKSEATEVTADIAPKQEEPDVRSQPDIENVAPSDGPDKPSEPVQPSLSTEAPVEAEESQPASNEATSQLDTEPLSAAVENDQNNQSENLQPDADPAEAKDVEMSEAPAAHEQNPLLKEIQSPSKPESPLSEPPADDPQPPSFEVDSTVTDLAPAEEPTPAAEDKTEDKTEQADQPATEPNVPVATAAAELDQRDDQPDEVKGEVEQPSDSVPEGAPAEST</sequence>
<keyword evidence="3" id="KW-1185">Reference proteome</keyword>
<feature type="compositionally biased region" description="Basic and acidic residues" evidence="1">
    <location>
        <begin position="12"/>
        <end position="26"/>
    </location>
</feature>
<evidence type="ECO:0008006" key="4">
    <source>
        <dbReference type="Google" id="ProtNLM"/>
    </source>
</evidence>
<feature type="compositionally biased region" description="Gly residues" evidence="1">
    <location>
        <begin position="292"/>
        <end position="304"/>
    </location>
</feature>
<comment type="caution">
    <text evidence="2">The sequence shown here is derived from an EMBL/GenBank/DDBJ whole genome shotgun (WGS) entry which is preliminary data.</text>
</comment>
<feature type="compositionally biased region" description="Polar residues" evidence="1">
    <location>
        <begin position="550"/>
        <end position="559"/>
    </location>
</feature>
<dbReference type="AlphaFoldDB" id="A0AAD6I217"/>
<feature type="region of interest" description="Disordered" evidence="1">
    <location>
        <begin position="42"/>
        <end position="74"/>
    </location>
</feature>
<feature type="compositionally biased region" description="Polar residues" evidence="1">
    <location>
        <begin position="393"/>
        <end position="403"/>
    </location>
</feature>
<evidence type="ECO:0000313" key="3">
    <source>
        <dbReference type="Proteomes" id="UP001219568"/>
    </source>
</evidence>
<feature type="region of interest" description="Disordered" evidence="1">
    <location>
        <begin position="1"/>
        <end position="26"/>
    </location>
</feature>
<feature type="compositionally biased region" description="Acidic residues" evidence="1">
    <location>
        <begin position="105"/>
        <end position="116"/>
    </location>
</feature>
<accession>A0AAD6I217</accession>